<accession>A0A7J8N9G4</accession>
<reference evidence="1 2" key="1">
    <citation type="journal article" date="2019" name="Genome Biol. Evol.">
        <title>Insights into the evolution of the New World diploid cottons (Gossypium, subgenus Houzingenia) based on genome sequencing.</title>
        <authorList>
            <person name="Grover C.E."/>
            <person name="Arick M.A. 2nd"/>
            <person name="Thrash A."/>
            <person name="Conover J.L."/>
            <person name="Sanders W.S."/>
            <person name="Peterson D.G."/>
            <person name="Frelichowski J.E."/>
            <person name="Scheffler J.A."/>
            <person name="Scheffler B.E."/>
            <person name="Wendel J.F."/>
        </authorList>
    </citation>
    <scope>NUCLEOTIDE SEQUENCE [LARGE SCALE GENOMIC DNA]</scope>
    <source>
        <strain evidence="1">157</strain>
        <tissue evidence="1">Leaf</tissue>
    </source>
</reference>
<evidence type="ECO:0000313" key="2">
    <source>
        <dbReference type="Proteomes" id="UP000593572"/>
    </source>
</evidence>
<protein>
    <submittedName>
        <fullName evidence="1">Uncharacterized protein</fullName>
    </submittedName>
</protein>
<sequence>MNHLYMQIKNGQNEKVCEVVGFIKAYIKDLHHIKEISKKVVGIIIRNEMGIVMGACICPMRNIKDLTTIEAYASLQVVVFVEEMGFRDVEIDEVPLDIELIVSMDKERIVEGKRDW</sequence>
<gene>
    <name evidence="1" type="ORF">Golob_000859</name>
</gene>
<comment type="caution">
    <text evidence="1">The sequence shown here is derived from an EMBL/GenBank/DDBJ whole genome shotgun (WGS) entry which is preliminary data.</text>
</comment>
<dbReference type="Proteomes" id="UP000593572">
    <property type="component" value="Unassembled WGS sequence"/>
</dbReference>
<dbReference type="AlphaFoldDB" id="A0A7J8N9G4"/>
<organism evidence="1 2">
    <name type="scientific">Gossypium lobatum</name>
    <dbReference type="NCBI Taxonomy" id="34289"/>
    <lineage>
        <taxon>Eukaryota</taxon>
        <taxon>Viridiplantae</taxon>
        <taxon>Streptophyta</taxon>
        <taxon>Embryophyta</taxon>
        <taxon>Tracheophyta</taxon>
        <taxon>Spermatophyta</taxon>
        <taxon>Magnoliopsida</taxon>
        <taxon>eudicotyledons</taxon>
        <taxon>Gunneridae</taxon>
        <taxon>Pentapetalae</taxon>
        <taxon>rosids</taxon>
        <taxon>malvids</taxon>
        <taxon>Malvales</taxon>
        <taxon>Malvaceae</taxon>
        <taxon>Malvoideae</taxon>
        <taxon>Gossypium</taxon>
    </lineage>
</organism>
<dbReference type="EMBL" id="JABEZX010000013">
    <property type="protein sequence ID" value="MBA0573591.1"/>
    <property type="molecule type" value="Genomic_DNA"/>
</dbReference>
<name>A0A7J8N9G4_9ROSI</name>
<keyword evidence="2" id="KW-1185">Reference proteome</keyword>
<evidence type="ECO:0000313" key="1">
    <source>
        <dbReference type="EMBL" id="MBA0573591.1"/>
    </source>
</evidence>
<proteinExistence type="predicted"/>